<dbReference type="GO" id="GO:0003677">
    <property type="term" value="F:DNA binding"/>
    <property type="evidence" value="ECO:0007669"/>
    <property type="project" value="UniProtKB-KW"/>
</dbReference>
<gene>
    <name evidence="8" type="ORF">SAMN05443287_102352</name>
</gene>
<dbReference type="RefSeq" id="WP_092376499.1">
    <property type="nucleotide sequence ID" value="NZ_BOPI01000017.1"/>
</dbReference>
<dbReference type="CDD" id="cd06171">
    <property type="entry name" value="Sigma70_r4"/>
    <property type="match status" value="1"/>
</dbReference>
<dbReference type="AlphaFoldDB" id="A0A1H6V3C4"/>
<dbReference type="NCBIfam" id="TIGR02937">
    <property type="entry name" value="sigma70-ECF"/>
    <property type="match status" value="1"/>
</dbReference>
<feature type="domain" description="RNA polymerase sigma factor 70 region 4 type 2" evidence="7">
    <location>
        <begin position="100"/>
        <end position="151"/>
    </location>
</feature>
<organism evidence="8 9">
    <name type="scientific">Micromonospora phaseoli</name>
    <dbReference type="NCBI Taxonomy" id="1144548"/>
    <lineage>
        <taxon>Bacteria</taxon>
        <taxon>Bacillati</taxon>
        <taxon>Actinomycetota</taxon>
        <taxon>Actinomycetes</taxon>
        <taxon>Micromonosporales</taxon>
        <taxon>Micromonosporaceae</taxon>
        <taxon>Micromonospora</taxon>
    </lineage>
</organism>
<dbReference type="PANTHER" id="PTHR43133">
    <property type="entry name" value="RNA POLYMERASE ECF-TYPE SIGMA FACTO"/>
    <property type="match status" value="1"/>
</dbReference>
<dbReference type="OrthoDB" id="3777963at2"/>
<evidence type="ECO:0000256" key="1">
    <source>
        <dbReference type="ARBA" id="ARBA00010641"/>
    </source>
</evidence>
<dbReference type="Proteomes" id="UP000198707">
    <property type="component" value="Unassembled WGS sequence"/>
</dbReference>
<dbReference type="SUPFAM" id="SSF88946">
    <property type="entry name" value="Sigma2 domain of RNA polymerase sigma factors"/>
    <property type="match status" value="1"/>
</dbReference>
<dbReference type="PANTHER" id="PTHR43133:SF50">
    <property type="entry name" value="ECF RNA POLYMERASE SIGMA FACTOR SIGM"/>
    <property type="match status" value="1"/>
</dbReference>
<dbReference type="InterPro" id="IPR036388">
    <property type="entry name" value="WH-like_DNA-bd_sf"/>
</dbReference>
<keyword evidence="2" id="KW-0805">Transcription regulation</keyword>
<dbReference type="Pfam" id="PF08281">
    <property type="entry name" value="Sigma70_r4_2"/>
    <property type="match status" value="1"/>
</dbReference>
<accession>A0A1H6V3C4</accession>
<keyword evidence="9" id="KW-1185">Reference proteome</keyword>
<evidence type="ECO:0000256" key="4">
    <source>
        <dbReference type="ARBA" id="ARBA00023125"/>
    </source>
</evidence>
<evidence type="ECO:0000259" key="6">
    <source>
        <dbReference type="Pfam" id="PF04542"/>
    </source>
</evidence>
<dbReference type="SUPFAM" id="SSF88659">
    <property type="entry name" value="Sigma3 and sigma4 domains of RNA polymerase sigma factors"/>
    <property type="match status" value="1"/>
</dbReference>
<sequence length="172" mass="18995">MRDAEEFDAFYAASAQRVLGHLSAMIGSRADAEDAVAEAYARAWDRWSTVRECDSPEAWVRRVAYRLAVSAWRKTVNRLRAHRREIAGQQVEASGVDHVAVVSALRRIPADQRRVVVLHHLVGLSVAEIAVEVDANANTVKTWLARGRRALAAHLTDDDDYQRTGGGNSHGA</sequence>
<dbReference type="InterPro" id="IPR013325">
    <property type="entry name" value="RNA_pol_sigma_r2"/>
</dbReference>
<dbReference type="GO" id="GO:0016987">
    <property type="term" value="F:sigma factor activity"/>
    <property type="evidence" value="ECO:0007669"/>
    <property type="project" value="UniProtKB-KW"/>
</dbReference>
<dbReference type="EMBL" id="FNYV01000002">
    <property type="protein sequence ID" value="SEI94735.1"/>
    <property type="molecule type" value="Genomic_DNA"/>
</dbReference>
<dbReference type="Gene3D" id="1.10.10.10">
    <property type="entry name" value="Winged helix-like DNA-binding domain superfamily/Winged helix DNA-binding domain"/>
    <property type="match status" value="1"/>
</dbReference>
<keyword evidence="3" id="KW-0731">Sigma factor</keyword>
<proteinExistence type="inferred from homology"/>
<dbReference type="InterPro" id="IPR014284">
    <property type="entry name" value="RNA_pol_sigma-70_dom"/>
</dbReference>
<name>A0A1H6V3C4_9ACTN</name>
<protein>
    <submittedName>
        <fullName evidence="8">RNA polymerase sigma-70 factor, ECF subfamily</fullName>
    </submittedName>
</protein>
<feature type="domain" description="RNA polymerase sigma-70 region 2" evidence="6">
    <location>
        <begin position="11"/>
        <end position="75"/>
    </location>
</feature>
<evidence type="ECO:0000256" key="3">
    <source>
        <dbReference type="ARBA" id="ARBA00023082"/>
    </source>
</evidence>
<evidence type="ECO:0000313" key="9">
    <source>
        <dbReference type="Proteomes" id="UP000198707"/>
    </source>
</evidence>
<dbReference type="GO" id="GO:0006352">
    <property type="term" value="P:DNA-templated transcription initiation"/>
    <property type="evidence" value="ECO:0007669"/>
    <property type="project" value="InterPro"/>
</dbReference>
<comment type="similarity">
    <text evidence="1">Belongs to the sigma-70 factor family. ECF subfamily.</text>
</comment>
<evidence type="ECO:0000256" key="2">
    <source>
        <dbReference type="ARBA" id="ARBA00023015"/>
    </source>
</evidence>
<keyword evidence="5" id="KW-0804">Transcription</keyword>
<reference evidence="9" key="1">
    <citation type="submission" date="2016-10" db="EMBL/GenBank/DDBJ databases">
        <authorList>
            <person name="Varghese N."/>
            <person name="Submissions S."/>
        </authorList>
    </citation>
    <scope>NUCLEOTIDE SEQUENCE [LARGE SCALE GENOMIC DNA]</scope>
    <source>
        <strain evidence="9">CGMCC 4.7038</strain>
    </source>
</reference>
<dbReference type="Pfam" id="PF04542">
    <property type="entry name" value="Sigma70_r2"/>
    <property type="match status" value="1"/>
</dbReference>
<keyword evidence="4" id="KW-0238">DNA-binding</keyword>
<dbReference type="InterPro" id="IPR007627">
    <property type="entry name" value="RNA_pol_sigma70_r2"/>
</dbReference>
<dbReference type="InterPro" id="IPR039425">
    <property type="entry name" value="RNA_pol_sigma-70-like"/>
</dbReference>
<dbReference type="InterPro" id="IPR013324">
    <property type="entry name" value="RNA_pol_sigma_r3/r4-like"/>
</dbReference>
<evidence type="ECO:0000259" key="7">
    <source>
        <dbReference type="Pfam" id="PF08281"/>
    </source>
</evidence>
<dbReference type="STRING" id="1144548.SAMN05443287_102352"/>
<evidence type="ECO:0000313" key="8">
    <source>
        <dbReference type="EMBL" id="SEI94735.1"/>
    </source>
</evidence>
<dbReference type="Gene3D" id="1.10.1740.10">
    <property type="match status" value="1"/>
</dbReference>
<dbReference type="InterPro" id="IPR013249">
    <property type="entry name" value="RNA_pol_sigma70_r4_t2"/>
</dbReference>
<evidence type="ECO:0000256" key="5">
    <source>
        <dbReference type="ARBA" id="ARBA00023163"/>
    </source>
</evidence>